<reference evidence="3" key="1">
    <citation type="submission" date="2021-10" db="EMBL/GenBank/DDBJ databases">
        <title>Tropical sea cucumber genome reveals ecological adaptation and Cuvierian tubules defense mechanism.</title>
        <authorList>
            <person name="Chen T."/>
        </authorList>
    </citation>
    <scope>NUCLEOTIDE SEQUENCE</scope>
    <source>
        <strain evidence="3">Nanhai2018</strain>
        <tissue evidence="3">Muscle</tissue>
    </source>
</reference>
<protein>
    <submittedName>
        <fullName evidence="3">Interferon regulatory factor 6</fullName>
    </submittedName>
</protein>
<feature type="region of interest" description="Disordered" evidence="1">
    <location>
        <begin position="1"/>
        <end position="23"/>
    </location>
</feature>
<dbReference type="InterPro" id="IPR017855">
    <property type="entry name" value="SMAD-like_dom_sf"/>
</dbReference>
<dbReference type="InterPro" id="IPR019471">
    <property type="entry name" value="Interferon_reg_factor-3"/>
</dbReference>
<dbReference type="Pfam" id="PF10401">
    <property type="entry name" value="IRF-3"/>
    <property type="match status" value="1"/>
</dbReference>
<comment type="caution">
    <text evidence="3">The sequence shown here is derived from an EMBL/GenBank/DDBJ whole genome shotgun (WGS) entry which is preliminary data.</text>
</comment>
<dbReference type="OrthoDB" id="9856880at2759"/>
<dbReference type="GO" id="GO:0000981">
    <property type="term" value="F:DNA-binding transcription factor activity, RNA polymerase II-specific"/>
    <property type="evidence" value="ECO:0007669"/>
    <property type="project" value="TreeGrafter"/>
</dbReference>
<evidence type="ECO:0000313" key="4">
    <source>
        <dbReference type="Proteomes" id="UP001152320"/>
    </source>
</evidence>
<dbReference type="SMART" id="SM01243">
    <property type="entry name" value="IRF-3"/>
    <property type="match status" value="1"/>
</dbReference>
<organism evidence="3 4">
    <name type="scientific">Holothuria leucospilota</name>
    <name type="common">Black long sea cucumber</name>
    <name type="synonym">Mertensiothuria leucospilota</name>
    <dbReference type="NCBI Taxonomy" id="206669"/>
    <lineage>
        <taxon>Eukaryota</taxon>
        <taxon>Metazoa</taxon>
        <taxon>Echinodermata</taxon>
        <taxon>Eleutherozoa</taxon>
        <taxon>Echinozoa</taxon>
        <taxon>Holothuroidea</taxon>
        <taxon>Aspidochirotacea</taxon>
        <taxon>Aspidochirotida</taxon>
        <taxon>Holothuriidae</taxon>
        <taxon>Holothuria</taxon>
    </lineage>
</organism>
<dbReference type="GO" id="GO:0000978">
    <property type="term" value="F:RNA polymerase II cis-regulatory region sequence-specific DNA binding"/>
    <property type="evidence" value="ECO:0007669"/>
    <property type="project" value="TreeGrafter"/>
</dbReference>
<dbReference type="Gene3D" id="2.60.200.10">
    <property type="match status" value="1"/>
</dbReference>
<gene>
    <name evidence="3" type="ORF">HOLleu_12348</name>
</gene>
<dbReference type="EMBL" id="JAIZAY010000005">
    <property type="protein sequence ID" value="KAJ8041511.1"/>
    <property type="molecule type" value="Genomic_DNA"/>
</dbReference>
<dbReference type="AlphaFoldDB" id="A0A9Q1CB31"/>
<dbReference type="Proteomes" id="UP001152320">
    <property type="component" value="Chromosome 5"/>
</dbReference>
<feature type="compositionally biased region" description="Polar residues" evidence="1">
    <location>
        <begin position="10"/>
        <end position="22"/>
    </location>
</feature>
<keyword evidence="4" id="KW-1185">Reference proteome</keyword>
<dbReference type="PANTHER" id="PTHR11949:SF17">
    <property type="entry name" value="IRF TRYPTOPHAN PENTAD REPEAT DOMAIN-CONTAINING PROTEIN"/>
    <property type="match status" value="1"/>
</dbReference>
<feature type="domain" description="Interferon regulatory factor-3" evidence="2">
    <location>
        <begin position="212"/>
        <end position="404"/>
    </location>
</feature>
<name>A0A9Q1CB31_HOLLE</name>
<evidence type="ECO:0000259" key="2">
    <source>
        <dbReference type="SMART" id="SM01243"/>
    </source>
</evidence>
<accession>A0A9Q1CB31</accession>
<dbReference type="PANTHER" id="PTHR11949">
    <property type="entry name" value="INTERFERON REGULATORY FACTOR"/>
    <property type="match status" value="1"/>
</dbReference>
<evidence type="ECO:0000313" key="3">
    <source>
        <dbReference type="EMBL" id="KAJ8041511.1"/>
    </source>
</evidence>
<dbReference type="InterPro" id="IPR008984">
    <property type="entry name" value="SMAD_FHA_dom_sf"/>
</dbReference>
<sequence>MDQDYCNPGQWAQDSQDNQNPRMDSFEGILAKIQEMAEKDRLDSNGRNAQILAELSNTLTSRTALGNPDEVMDSLESVPSGVIRNFGGMEKTSLPHMDSTELERTFHLDGINNAELAVSPPEDTSGNSEATFHTLETYPLVTHPMVDPNQEIHGGPGVSFDHPDPIPMSQSESSVQFQQATSTSHIRDHNLVARDDEVMSTDSEELYKLSPENRLEITVHYSKYPVGGTVTVDRVDGCVLFYQKISPEFVDKARCVPFPSLQNTELGKKFAKANPKALELTERALNALQGGLQLYWANDELYALRKTRGKVYWTSTQSDSADPQELPRNVPAVVFQTKRFRLELSHAYAHKASTGRQHTQAPWLPAVYFSFAQKWCPKSSPISSCLVWVKVIPKKAEDMVSGLFPEASSAPFVTLNSFHLQLNSSS</sequence>
<dbReference type="SUPFAM" id="SSF49879">
    <property type="entry name" value="SMAD/FHA domain"/>
    <property type="match status" value="1"/>
</dbReference>
<proteinExistence type="predicted"/>
<evidence type="ECO:0000256" key="1">
    <source>
        <dbReference type="SAM" id="MobiDB-lite"/>
    </source>
</evidence>
<dbReference type="GO" id="GO:0005634">
    <property type="term" value="C:nucleus"/>
    <property type="evidence" value="ECO:0007669"/>
    <property type="project" value="TreeGrafter"/>
</dbReference>